<dbReference type="GO" id="GO:0005730">
    <property type="term" value="C:nucleolus"/>
    <property type="evidence" value="ECO:0007669"/>
    <property type="project" value="TreeGrafter"/>
</dbReference>
<dbReference type="AlphaFoldDB" id="A0AAV8TPP5"/>
<comment type="similarity">
    <text evidence="1">Belongs to the SPT2 family.</text>
</comment>
<gene>
    <name evidence="4" type="ORF">K2173_020748</name>
</gene>
<feature type="compositionally biased region" description="Basic and acidic residues" evidence="3">
    <location>
        <begin position="204"/>
        <end position="216"/>
    </location>
</feature>
<dbReference type="Pfam" id="PF08243">
    <property type="entry name" value="SPT2"/>
    <property type="match status" value="1"/>
</dbReference>
<dbReference type="InterPro" id="IPR013256">
    <property type="entry name" value="Chromatin_SPT2"/>
</dbReference>
<protein>
    <submittedName>
        <fullName evidence="4">Uncharacterized protein</fullName>
    </submittedName>
</protein>
<evidence type="ECO:0000256" key="3">
    <source>
        <dbReference type="SAM" id="MobiDB-lite"/>
    </source>
</evidence>
<evidence type="ECO:0000313" key="4">
    <source>
        <dbReference type="EMBL" id="KAJ8767808.1"/>
    </source>
</evidence>
<dbReference type="GO" id="GO:0006334">
    <property type="term" value="P:nucleosome assembly"/>
    <property type="evidence" value="ECO:0007669"/>
    <property type="project" value="TreeGrafter"/>
</dbReference>
<dbReference type="GO" id="GO:0003677">
    <property type="term" value="F:DNA binding"/>
    <property type="evidence" value="ECO:0007669"/>
    <property type="project" value="TreeGrafter"/>
</dbReference>
<organism evidence="4 5">
    <name type="scientific">Erythroxylum novogranatense</name>
    <dbReference type="NCBI Taxonomy" id="1862640"/>
    <lineage>
        <taxon>Eukaryota</taxon>
        <taxon>Viridiplantae</taxon>
        <taxon>Streptophyta</taxon>
        <taxon>Embryophyta</taxon>
        <taxon>Tracheophyta</taxon>
        <taxon>Spermatophyta</taxon>
        <taxon>Magnoliopsida</taxon>
        <taxon>eudicotyledons</taxon>
        <taxon>Gunneridae</taxon>
        <taxon>Pentapetalae</taxon>
        <taxon>rosids</taxon>
        <taxon>fabids</taxon>
        <taxon>Malpighiales</taxon>
        <taxon>Erythroxylaceae</taxon>
        <taxon>Erythroxylum</taxon>
    </lineage>
</organism>
<dbReference type="PANTHER" id="PTHR22691:SF8">
    <property type="entry name" value="PROTEIN SPT2 HOMOLOG"/>
    <property type="match status" value="1"/>
</dbReference>
<evidence type="ECO:0000256" key="1">
    <source>
        <dbReference type="ARBA" id="ARBA00006461"/>
    </source>
</evidence>
<feature type="compositionally biased region" description="Polar residues" evidence="3">
    <location>
        <begin position="1"/>
        <end position="10"/>
    </location>
</feature>
<keyword evidence="2" id="KW-0175">Coiled coil</keyword>
<feature type="compositionally biased region" description="Basic and acidic residues" evidence="3">
    <location>
        <begin position="11"/>
        <end position="31"/>
    </location>
</feature>
<keyword evidence="5" id="KW-1185">Reference proteome</keyword>
<dbReference type="GO" id="GO:0006360">
    <property type="term" value="P:transcription by RNA polymerase I"/>
    <property type="evidence" value="ECO:0007669"/>
    <property type="project" value="TreeGrafter"/>
</dbReference>
<dbReference type="EMBL" id="JAIWQS010000004">
    <property type="protein sequence ID" value="KAJ8767808.1"/>
    <property type="molecule type" value="Genomic_DNA"/>
</dbReference>
<sequence>MKVTKTMSSSKVEEEAKRRKPPSPDDERKYLSMRERIKQEIRKQRNTLSTSVQERANYGSFFGPSETHIAKRVIEESKSLLAKGHLPLLSISNSNTKMVSTGTKTGSIPLLSKEQYMEVQKLRDYSFLFSDDGDPPTPAKSVTVVDKSNVDRNSNTRCEGRKSMPAHAGLRKSTISALRAHRYSRSCNERPKDLPSSRNSGTVMEKKQVKQTSPHDRPKRRAAAQIYDDDDYNEESANALSMIRRMFNTQRFADRDDGDCIIETSFHEIMKEEKRSAKIARKEDQLILIAKEEQMRKSAKK</sequence>
<name>A0AAV8TPP5_9ROSI</name>
<comment type="caution">
    <text evidence="4">The sequence shown here is derived from an EMBL/GenBank/DDBJ whole genome shotgun (WGS) entry which is preliminary data.</text>
</comment>
<evidence type="ECO:0000313" key="5">
    <source>
        <dbReference type="Proteomes" id="UP001159364"/>
    </source>
</evidence>
<proteinExistence type="inferred from homology"/>
<evidence type="ECO:0000256" key="2">
    <source>
        <dbReference type="ARBA" id="ARBA00023054"/>
    </source>
</evidence>
<accession>A0AAV8TPP5</accession>
<dbReference type="Proteomes" id="UP001159364">
    <property type="component" value="Linkage Group LG04"/>
</dbReference>
<reference evidence="4 5" key="1">
    <citation type="submission" date="2021-09" db="EMBL/GenBank/DDBJ databases">
        <title>Genomic insights and catalytic innovation underlie evolution of tropane alkaloids biosynthesis.</title>
        <authorList>
            <person name="Wang Y.-J."/>
            <person name="Tian T."/>
            <person name="Huang J.-P."/>
            <person name="Huang S.-X."/>
        </authorList>
    </citation>
    <scope>NUCLEOTIDE SEQUENCE [LARGE SCALE GENOMIC DNA]</scope>
    <source>
        <strain evidence="4">KIB-2018</strain>
        <tissue evidence="4">Leaf</tissue>
    </source>
</reference>
<feature type="region of interest" description="Disordered" evidence="3">
    <location>
        <begin position="181"/>
        <end position="222"/>
    </location>
</feature>
<dbReference type="GO" id="GO:0042393">
    <property type="term" value="F:histone binding"/>
    <property type="evidence" value="ECO:0007669"/>
    <property type="project" value="TreeGrafter"/>
</dbReference>
<dbReference type="SMART" id="SM00784">
    <property type="entry name" value="SPT2"/>
    <property type="match status" value="1"/>
</dbReference>
<feature type="region of interest" description="Disordered" evidence="3">
    <location>
        <begin position="1"/>
        <end position="31"/>
    </location>
</feature>
<dbReference type="PANTHER" id="PTHR22691">
    <property type="entry name" value="YEAST SPT2-RELATED"/>
    <property type="match status" value="1"/>
</dbReference>